<feature type="domain" description="DUF7907" evidence="2">
    <location>
        <begin position="34"/>
        <end position="203"/>
    </location>
</feature>
<keyword evidence="4" id="KW-1185">Reference proteome</keyword>
<dbReference type="OrthoDB" id="3515453at2759"/>
<evidence type="ECO:0000313" key="4">
    <source>
        <dbReference type="Proteomes" id="UP000481288"/>
    </source>
</evidence>
<dbReference type="Proteomes" id="UP000481288">
    <property type="component" value="Unassembled WGS sequence"/>
</dbReference>
<comment type="caution">
    <text evidence="3">The sequence shown here is derived from an EMBL/GenBank/DDBJ whole genome shotgun (WGS) entry which is preliminary data.</text>
</comment>
<keyword evidence="1" id="KW-0732">Signal</keyword>
<evidence type="ECO:0000313" key="3">
    <source>
        <dbReference type="EMBL" id="TVY58340.1"/>
    </source>
</evidence>
<proteinExistence type="predicted"/>
<organism evidence="3 4">
    <name type="scientific">Lachnellula cervina</name>
    <dbReference type="NCBI Taxonomy" id="1316786"/>
    <lineage>
        <taxon>Eukaryota</taxon>
        <taxon>Fungi</taxon>
        <taxon>Dikarya</taxon>
        <taxon>Ascomycota</taxon>
        <taxon>Pezizomycotina</taxon>
        <taxon>Leotiomycetes</taxon>
        <taxon>Helotiales</taxon>
        <taxon>Lachnaceae</taxon>
        <taxon>Lachnellula</taxon>
    </lineage>
</organism>
<dbReference type="EMBL" id="QGMG01000045">
    <property type="protein sequence ID" value="TVY58340.1"/>
    <property type="molecule type" value="Genomic_DNA"/>
</dbReference>
<name>A0A7D8UV18_9HELO</name>
<protein>
    <recommendedName>
        <fullName evidence="2">DUF7907 domain-containing protein</fullName>
    </recommendedName>
</protein>
<accession>A0A7D8UV18</accession>
<feature type="signal peptide" evidence="1">
    <location>
        <begin position="1"/>
        <end position="23"/>
    </location>
</feature>
<evidence type="ECO:0000256" key="1">
    <source>
        <dbReference type="SAM" id="SignalP"/>
    </source>
</evidence>
<sequence length="206" mass="22968">MRISTTTGLLGLAVAVSQALVQAQDPPLQNPIQSAPFYLILKSRNSTLNNAYLSPCHEGAAEEALCPTKESLTDLPYSKFFYNTSAPESGGTGILTWNLPLGESYVSQPMLFQYNDASNVAVPIIFFTQDPKNVEFGSDGLMTIFSYRDDTKPLTLNSNYTAHLSRWYVCDTIPTWYLYQTLAWAMGKAKPQNPSCQKVEVYRKWA</sequence>
<dbReference type="AlphaFoldDB" id="A0A7D8UV18"/>
<evidence type="ECO:0000259" key="2">
    <source>
        <dbReference type="Pfam" id="PF25484"/>
    </source>
</evidence>
<reference evidence="3 4" key="1">
    <citation type="submission" date="2018-05" db="EMBL/GenBank/DDBJ databases">
        <title>Whole genome sequencing for identification of molecular markers to develop diagnostic detection tools for the regulated plant pathogen Lachnellula willkommii.</title>
        <authorList>
            <person name="Giroux E."/>
            <person name="Bilodeau G."/>
        </authorList>
    </citation>
    <scope>NUCLEOTIDE SEQUENCE [LARGE SCALE GENOMIC DNA]</scope>
    <source>
        <strain evidence="3 4">CBS 625.97</strain>
    </source>
</reference>
<dbReference type="Pfam" id="PF25484">
    <property type="entry name" value="DUF7907"/>
    <property type="match status" value="1"/>
</dbReference>
<dbReference type="InterPro" id="IPR057229">
    <property type="entry name" value="DUF7907"/>
</dbReference>
<gene>
    <name evidence="3" type="ORF">LCER1_G002688</name>
</gene>
<feature type="chain" id="PRO_5028922469" description="DUF7907 domain-containing protein" evidence="1">
    <location>
        <begin position="24"/>
        <end position="206"/>
    </location>
</feature>